<dbReference type="InterPro" id="IPR053134">
    <property type="entry name" value="RNA-dir_DNA_polymerase"/>
</dbReference>
<accession>A0A371FJN8</accession>
<feature type="non-terminal residue" evidence="1">
    <location>
        <position position="1"/>
    </location>
</feature>
<dbReference type="Proteomes" id="UP000257109">
    <property type="component" value="Unassembled WGS sequence"/>
</dbReference>
<dbReference type="PANTHER" id="PTHR24559:SF444">
    <property type="entry name" value="REVERSE TRANSCRIPTASE DOMAIN-CONTAINING PROTEIN"/>
    <property type="match status" value="1"/>
</dbReference>
<dbReference type="EMBL" id="QJKJ01008842">
    <property type="protein sequence ID" value="RDX78527.1"/>
    <property type="molecule type" value="Genomic_DNA"/>
</dbReference>
<dbReference type="InterPro" id="IPR043128">
    <property type="entry name" value="Rev_trsase/Diguanyl_cyclase"/>
</dbReference>
<dbReference type="Gene3D" id="3.30.70.270">
    <property type="match status" value="1"/>
</dbReference>
<gene>
    <name evidence="1" type="primary">pol</name>
    <name evidence="1" type="ORF">CR513_41189</name>
</gene>
<dbReference type="STRING" id="157652.A0A371FJN8"/>
<keyword evidence="2" id="KW-1185">Reference proteome</keyword>
<dbReference type="SUPFAM" id="SSF56672">
    <property type="entry name" value="DNA/RNA polymerases"/>
    <property type="match status" value="1"/>
</dbReference>
<sequence length="148" mass="17078">MLFGLCNAPSTFQRCMINIFSNLLEDCMEVFMDDFTIYVESFEACLCIETNLVPNFEKCHFMDISYPVEGLKSTKIKSTLLLLYLTLPLCRRFTHFLDIQAVHQEFQQDHLAFVQAALERCFPRAKEATYLHTDSIGTELGVFVRADV</sequence>
<comment type="caution">
    <text evidence="1">The sequence shown here is derived from an EMBL/GenBank/DDBJ whole genome shotgun (WGS) entry which is preliminary data.</text>
</comment>
<organism evidence="1 2">
    <name type="scientific">Mucuna pruriens</name>
    <name type="common">Velvet bean</name>
    <name type="synonym">Dolichos pruriens</name>
    <dbReference type="NCBI Taxonomy" id="157652"/>
    <lineage>
        <taxon>Eukaryota</taxon>
        <taxon>Viridiplantae</taxon>
        <taxon>Streptophyta</taxon>
        <taxon>Embryophyta</taxon>
        <taxon>Tracheophyta</taxon>
        <taxon>Spermatophyta</taxon>
        <taxon>Magnoliopsida</taxon>
        <taxon>eudicotyledons</taxon>
        <taxon>Gunneridae</taxon>
        <taxon>Pentapetalae</taxon>
        <taxon>rosids</taxon>
        <taxon>fabids</taxon>
        <taxon>Fabales</taxon>
        <taxon>Fabaceae</taxon>
        <taxon>Papilionoideae</taxon>
        <taxon>50 kb inversion clade</taxon>
        <taxon>NPAAA clade</taxon>
        <taxon>indigoferoid/millettioid clade</taxon>
        <taxon>Phaseoleae</taxon>
        <taxon>Mucuna</taxon>
    </lineage>
</organism>
<name>A0A371FJN8_MUCPR</name>
<evidence type="ECO:0000313" key="2">
    <source>
        <dbReference type="Proteomes" id="UP000257109"/>
    </source>
</evidence>
<protein>
    <submittedName>
        <fullName evidence="1">Retrovirus-related Pol polyprotein</fullName>
    </submittedName>
</protein>
<proteinExistence type="predicted"/>
<evidence type="ECO:0000313" key="1">
    <source>
        <dbReference type="EMBL" id="RDX78527.1"/>
    </source>
</evidence>
<reference evidence="1" key="1">
    <citation type="submission" date="2018-05" db="EMBL/GenBank/DDBJ databases">
        <title>Draft genome of Mucuna pruriens seed.</title>
        <authorList>
            <person name="Nnadi N.E."/>
            <person name="Vos R."/>
            <person name="Hasami M.H."/>
            <person name="Devisetty U.K."/>
            <person name="Aguiy J.C."/>
        </authorList>
    </citation>
    <scope>NUCLEOTIDE SEQUENCE [LARGE SCALE GENOMIC DNA]</scope>
    <source>
        <strain evidence="1">JCA_2017</strain>
    </source>
</reference>
<dbReference type="PANTHER" id="PTHR24559">
    <property type="entry name" value="TRANSPOSON TY3-I GAG-POL POLYPROTEIN"/>
    <property type="match status" value="1"/>
</dbReference>
<dbReference type="AlphaFoldDB" id="A0A371FJN8"/>
<dbReference type="InterPro" id="IPR043502">
    <property type="entry name" value="DNA/RNA_pol_sf"/>
</dbReference>